<dbReference type="EMBL" id="BMHB01000001">
    <property type="protein sequence ID" value="GGI15096.1"/>
    <property type="molecule type" value="Genomic_DNA"/>
</dbReference>
<dbReference type="PANTHER" id="PTHR41260:SF1">
    <property type="entry name" value="PROTEIN ECSC"/>
    <property type="match status" value="1"/>
</dbReference>
<gene>
    <name evidence="1" type="primary">ecsC</name>
    <name evidence="1" type="ORF">GCM10007380_26250</name>
</gene>
<protein>
    <submittedName>
        <fullName evidence="1">ABC transporter-associated protein EcsC</fullName>
    </submittedName>
</protein>
<evidence type="ECO:0000313" key="1">
    <source>
        <dbReference type="EMBL" id="GGI15096.1"/>
    </source>
</evidence>
<organism evidence="1 2">
    <name type="scientific">Gottfriedia solisilvae</name>
    <dbReference type="NCBI Taxonomy" id="1516104"/>
    <lineage>
        <taxon>Bacteria</taxon>
        <taxon>Bacillati</taxon>
        <taxon>Bacillota</taxon>
        <taxon>Bacilli</taxon>
        <taxon>Bacillales</taxon>
        <taxon>Bacillaceae</taxon>
        <taxon>Gottfriedia</taxon>
    </lineage>
</organism>
<evidence type="ECO:0000313" key="2">
    <source>
        <dbReference type="Proteomes" id="UP000626244"/>
    </source>
</evidence>
<dbReference type="OrthoDB" id="1705901at2"/>
<dbReference type="RefSeq" id="WP_087999919.1">
    <property type="nucleotide sequence ID" value="NZ_BMHB01000001.1"/>
</dbReference>
<proteinExistence type="predicted"/>
<dbReference type="Pfam" id="PF12787">
    <property type="entry name" value="EcsC"/>
    <property type="match status" value="1"/>
</dbReference>
<accession>A0A8J3F324</accession>
<dbReference type="PANTHER" id="PTHR41260">
    <property type="entry name" value="PROTEIN ECSC"/>
    <property type="match status" value="1"/>
</dbReference>
<name>A0A8J3F324_9BACI</name>
<reference evidence="2" key="1">
    <citation type="journal article" date="2019" name="Int. J. Syst. Evol. Microbiol.">
        <title>The Global Catalogue of Microorganisms (GCM) 10K type strain sequencing project: providing services to taxonomists for standard genome sequencing and annotation.</title>
        <authorList>
            <consortium name="The Broad Institute Genomics Platform"/>
            <consortium name="The Broad Institute Genome Sequencing Center for Infectious Disease"/>
            <person name="Wu L."/>
            <person name="Ma J."/>
        </authorList>
    </citation>
    <scope>NUCLEOTIDE SEQUENCE [LARGE SCALE GENOMIC DNA]</scope>
    <source>
        <strain evidence="2">CGMCC 1.14993</strain>
    </source>
</reference>
<keyword evidence="2" id="KW-1185">Reference proteome</keyword>
<dbReference type="Proteomes" id="UP000626244">
    <property type="component" value="Unassembled WGS sequence"/>
</dbReference>
<dbReference type="InterPro" id="IPR024787">
    <property type="entry name" value="EcsC"/>
</dbReference>
<sequence>MDSYELRIQYELSRWKQKILTDSNVFKTSAKKIQLKIQSLLPEQIQDLLTQSIKNMMTLFIGGSSVFSGGSEEYDALSLRERDEILDKKLNEYKKISAVEGAGTGAGGILLGLADFPLLMGIKIRFLVEAAKIYGYAPKDEVERQFMLYIFQLAFSSDEHRKKTLHVIENWEDQLDQNPQINWEHLQQEYRDHIDLAKLLQLVPVIGAPVGAYVNYQLLEQLGETAKNAYRIRHLKKKGELLN</sequence>
<comment type="caution">
    <text evidence="1">The sequence shown here is derived from an EMBL/GenBank/DDBJ whole genome shotgun (WGS) entry which is preliminary data.</text>
</comment>
<dbReference type="AlphaFoldDB" id="A0A8J3F324"/>